<accession>A0ABW0Z1D0</accession>
<dbReference type="InterPro" id="IPR002933">
    <property type="entry name" value="Peptidase_M20"/>
</dbReference>
<dbReference type="PIRSF" id="PIRSF005962">
    <property type="entry name" value="Pept_M20D_amidohydro"/>
    <property type="match status" value="1"/>
</dbReference>
<keyword evidence="3" id="KW-1185">Reference proteome</keyword>
<protein>
    <submittedName>
        <fullName evidence="2">M20 family metallopeptidase</fullName>
    </submittedName>
</protein>
<dbReference type="EMBL" id="JBHSPB010000006">
    <property type="protein sequence ID" value="MFC5720789.1"/>
    <property type="molecule type" value="Genomic_DNA"/>
</dbReference>
<dbReference type="PANTHER" id="PTHR11014:SF63">
    <property type="entry name" value="METALLOPEPTIDASE, PUTATIVE (AFU_ORTHOLOGUE AFUA_6G09600)-RELATED"/>
    <property type="match status" value="1"/>
</dbReference>
<dbReference type="RefSeq" id="WP_390315974.1">
    <property type="nucleotide sequence ID" value="NZ_JBHSPB010000006.1"/>
</dbReference>
<evidence type="ECO:0000259" key="1">
    <source>
        <dbReference type="Pfam" id="PF07687"/>
    </source>
</evidence>
<dbReference type="InterPro" id="IPR036264">
    <property type="entry name" value="Bact_exopeptidase_dim_dom"/>
</dbReference>
<comment type="caution">
    <text evidence="2">The sequence shown here is derived from an EMBL/GenBank/DDBJ whole genome shotgun (WGS) entry which is preliminary data.</text>
</comment>
<dbReference type="InterPro" id="IPR011650">
    <property type="entry name" value="Peptidase_M20_dimer"/>
</dbReference>
<dbReference type="InterPro" id="IPR017439">
    <property type="entry name" value="Amidohydrolase"/>
</dbReference>
<proteinExistence type="predicted"/>
<name>A0ABW0Z1D0_9ACTN</name>
<reference evidence="3" key="1">
    <citation type="journal article" date="2019" name="Int. J. Syst. Evol. Microbiol.">
        <title>The Global Catalogue of Microorganisms (GCM) 10K type strain sequencing project: providing services to taxonomists for standard genome sequencing and annotation.</title>
        <authorList>
            <consortium name="The Broad Institute Genomics Platform"/>
            <consortium name="The Broad Institute Genome Sequencing Center for Infectious Disease"/>
            <person name="Wu L."/>
            <person name="Ma J."/>
        </authorList>
    </citation>
    <scope>NUCLEOTIDE SEQUENCE [LARGE SCALE GENOMIC DNA]</scope>
    <source>
        <strain evidence="3">CGMCC 4.7304</strain>
    </source>
</reference>
<dbReference type="SUPFAM" id="SSF55031">
    <property type="entry name" value="Bacterial exopeptidase dimerisation domain"/>
    <property type="match status" value="1"/>
</dbReference>
<evidence type="ECO:0000313" key="3">
    <source>
        <dbReference type="Proteomes" id="UP001596083"/>
    </source>
</evidence>
<dbReference type="SUPFAM" id="SSF53187">
    <property type="entry name" value="Zn-dependent exopeptidases"/>
    <property type="match status" value="1"/>
</dbReference>
<gene>
    <name evidence="2" type="ORF">ACFP1Z_11495</name>
</gene>
<organism evidence="2 3">
    <name type="scientific">Streptomyces gamaensis</name>
    <dbReference type="NCBI Taxonomy" id="1763542"/>
    <lineage>
        <taxon>Bacteria</taxon>
        <taxon>Bacillati</taxon>
        <taxon>Actinomycetota</taxon>
        <taxon>Actinomycetes</taxon>
        <taxon>Kitasatosporales</taxon>
        <taxon>Streptomycetaceae</taxon>
        <taxon>Streptomyces</taxon>
    </lineage>
</organism>
<feature type="domain" description="Peptidase M20 dimerisation" evidence="1">
    <location>
        <begin position="200"/>
        <end position="288"/>
    </location>
</feature>
<dbReference type="Gene3D" id="3.30.70.360">
    <property type="match status" value="1"/>
</dbReference>
<dbReference type="Pfam" id="PF07687">
    <property type="entry name" value="M20_dimer"/>
    <property type="match status" value="1"/>
</dbReference>
<dbReference type="NCBIfam" id="TIGR01891">
    <property type="entry name" value="amidohydrolases"/>
    <property type="match status" value="1"/>
</dbReference>
<dbReference type="PANTHER" id="PTHR11014">
    <property type="entry name" value="PEPTIDASE M20 FAMILY MEMBER"/>
    <property type="match status" value="1"/>
</dbReference>
<dbReference type="Gene3D" id="3.40.630.10">
    <property type="entry name" value="Zn peptidases"/>
    <property type="match status" value="1"/>
</dbReference>
<sequence>MPTTTGRPVPELLEEARKLLPDVVTLRRSIHREPELGTHLPRTQRKVLDALDGLGLTVTTGRALSSVVAVLDGARPGRTVLLRGDMDALPQQEDTGLDFASTVPGAMHACGHDTHTAMLVGAARLLASRRERLAGRVVFMFQPAEELEGGAEKMIEEGVLTTPDGTPVDGAFALHINARNETGTLHFRPGTQYAAADILRITVHGRTGHAAAPHRVLDPVPVACEIVQALQTMVTRTVNIYEPAVLTITTVTAGRAFNVIPETAELTGTYRTVSEASRRTVREGIARVAHGIAAAHGASAEVDLPEGYPVARNDPAFTALVRRAASGVLGAPAVHDLPHPTMGGEDFAYVLQRVPGAIVFLGACPPDRTPGAAPDNHSDRVVHDEEAMAAGVAVHCAVAEEFLGEAVGPQGRVP</sequence>
<dbReference type="Pfam" id="PF01546">
    <property type="entry name" value="Peptidase_M20"/>
    <property type="match status" value="1"/>
</dbReference>
<evidence type="ECO:0000313" key="2">
    <source>
        <dbReference type="EMBL" id="MFC5720789.1"/>
    </source>
</evidence>
<dbReference type="Proteomes" id="UP001596083">
    <property type="component" value="Unassembled WGS sequence"/>
</dbReference>